<dbReference type="GO" id="GO:0045454">
    <property type="term" value="P:cell redox homeostasis"/>
    <property type="evidence" value="ECO:0007669"/>
    <property type="project" value="TreeGrafter"/>
</dbReference>
<dbReference type="InterPro" id="IPR051548">
    <property type="entry name" value="Grx-like_ET"/>
</dbReference>
<sequence>MSDAHTDEGGVVVYWRPGCTFCMKLRAQLRFARLRHTKVNIWRDPDAAAFVRSVADGNETVPTVTVAGRPMVNPSLRQLREAVRAYAPHLQPKRDT</sequence>
<dbReference type="GO" id="GO:0009055">
    <property type="term" value="F:electron transfer activity"/>
    <property type="evidence" value="ECO:0007669"/>
    <property type="project" value="TreeGrafter"/>
</dbReference>
<proteinExistence type="predicted"/>
<dbReference type="PANTHER" id="PTHR34386:SF1">
    <property type="entry name" value="GLUTAREDOXIN-LIKE PROTEIN NRDH"/>
    <property type="match status" value="1"/>
</dbReference>
<dbReference type="InterPro" id="IPR036249">
    <property type="entry name" value="Thioredoxin-like_sf"/>
</dbReference>
<keyword evidence="3" id="KW-1185">Reference proteome</keyword>
<evidence type="ECO:0000313" key="3">
    <source>
        <dbReference type="Proteomes" id="UP000198280"/>
    </source>
</evidence>
<dbReference type="SUPFAM" id="SSF52833">
    <property type="entry name" value="Thioredoxin-like"/>
    <property type="match status" value="1"/>
</dbReference>
<dbReference type="Gene3D" id="3.40.30.10">
    <property type="entry name" value="Glutaredoxin"/>
    <property type="match status" value="1"/>
</dbReference>
<evidence type="ECO:0000259" key="1">
    <source>
        <dbReference type="Pfam" id="PF00462"/>
    </source>
</evidence>
<gene>
    <name evidence="2" type="ORF">SAMN05216252_11546</name>
</gene>
<dbReference type="EMBL" id="FZOF01000015">
    <property type="protein sequence ID" value="SNT14398.1"/>
    <property type="molecule type" value="Genomic_DNA"/>
</dbReference>
<accession>A0A239K9H4</accession>
<dbReference type="InterPro" id="IPR002109">
    <property type="entry name" value="Glutaredoxin"/>
</dbReference>
<dbReference type="AlphaFoldDB" id="A0A239K9H4"/>
<dbReference type="PANTHER" id="PTHR34386">
    <property type="entry name" value="GLUTAREDOXIN"/>
    <property type="match status" value="1"/>
</dbReference>
<dbReference type="PROSITE" id="PS51354">
    <property type="entry name" value="GLUTAREDOXIN_2"/>
    <property type="match status" value="1"/>
</dbReference>
<evidence type="ECO:0000313" key="2">
    <source>
        <dbReference type="EMBL" id="SNT14398.1"/>
    </source>
</evidence>
<reference evidence="2 3" key="1">
    <citation type="submission" date="2017-06" db="EMBL/GenBank/DDBJ databases">
        <authorList>
            <person name="Kim H.J."/>
            <person name="Triplett B.A."/>
        </authorList>
    </citation>
    <scope>NUCLEOTIDE SEQUENCE [LARGE SCALE GENOMIC DNA]</scope>
    <source>
        <strain evidence="2 3">CGMCC 4.1858</strain>
    </source>
</reference>
<dbReference type="RefSeq" id="WP_089226338.1">
    <property type="nucleotide sequence ID" value="NZ_FZOF01000015.1"/>
</dbReference>
<protein>
    <submittedName>
        <fullName evidence="2">Glutaredoxin-like protein</fullName>
    </submittedName>
</protein>
<feature type="domain" description="Glutaredoxin" evidence="1">
    <location>
        <begin position="11"/>
        <end position="69"/>
    </location>
</feature>
<organism evidence="2 3">
    <name type="scientific">Actinacidiphila glaucinigra</name>
    <dbReference type="NCBI Taxonomy" id="235986"/>
    <lineage>
        <taxon>Bacteria</taxon>
        <taxon>Bacillati</taxon>
        <taxon>Actinomycetota</taxon>
        <taxon>Actinomycetes</taxon>
        <taxon>Kitasatosporales</taxon>
        <taxon>Streptomycetaceae</taxon>
        <taxon>Actinacidiphila</taxon>
    </lineage>
</organism>
<name>A0A239K9H4_9ACTN</name>
<dbReference type="Pfam" id="PF00462">
    <property type="entry name" value="Glutaredoxin"/>
    <property type="match status" value="1"/>
</dbReference>
<dbReference type="OrthoDB" id="8991911at2"/>
<dbReference type="Proteomes" id="UP000198280">
    <property type="component" value="Unassembled WGS sequence"/>
</dbReference>